<evidence type="ECO:0000313" key="1">
    <source>
        <dbReference type="EMBL" id="RZB33055.1"/>
    </source>
</evidence>
<protein>
    <submittedName>
        <fullName evidence="1">Uncharacterized protein</fullName>
    </submittedName>
</protein>
<gene>
    <name evidence="1" type="ORF">AEth_00172</name>
</gene>
<evidence type="ECO:0000313" key="2">
    <source>
        <dbReference type="Proteomes" id="UP000291831"/>
    </source>
</evidence>
<reference evidence="2" key="1">
    <citation type="submission" date="2019-01" db="EMBL/GenBank/DDBJ databases">
        <title>Anaerobic oxidation of ethane by archaea from a marine hydrocarbon seep.</title>
        <authorList>
            <person name="Musat F."/>
        </authorList>
    </citation>
    <scope>NUCLEOTIDE SEQUENCE [LARGE SCALE GENOMIC DNA]</scope>
</reference>
<dbReference type="EMBL" id="RPGO01000003">
    <property type="protein sequence ID" value="RZB33055.1"/>
    <property type="molecule type" value="Genomic_DNA"/>
</dbReference>
<dbReference type="AlphaFoldDB" id="A0A8B3S6Y7"/>
<sequence length="58" mass="6545">MGRSCKLQNQELLLTKVKTVKLVGMLTEVGGTLEGDREHNEQMGKQCDIANKVLLWMQ</sequence>
<organism evidence="1 2">
    <name type="scientific">Candidatus Argoarchaeum ethanivorans</name>
    <dbReference type="NCBI Taxonomy" id="2608793"/>
    <lineage>
        <taxon>Archaea</taxon>
        <taxon>Methanobacteriati</taxon>
        <taxon>Methanobacteriota</taxon>
        <taxon>Stenosarchaea group</taxon>
        <taxon>Methanomicrobia</taxon>
        <taxon>Methanosarcinales</taxon>
        <taxon>Methanosarcinales incertae sedis</taxon>
        <taxon>GOM Arc I cluster</taxon>
        <taxon>Candidatus Argoarchaeum</taxon>
    </lineage>
</organism>
<accession>A0A8B3S6Y7</accession>
<proteinExistence type="predicted"/>
<name>A0A8B3S6Y7_9EURY</name>
<comment type="caution">
    <text evidence="1">The sequence shown here is derived from an EMBL/GenBank/DDBJ whole genome shotgun (WGS) entry which is preliminary data.</text>
</comment>
<dbReference type="Proteomes" id="UP000291831">
    <property type="component" value="Unassembled WGS sequence"/>
</dbReference>